<dbReference type="HAMAP" id="MF_00274">
    <property type="entry name" value="DNA_YbaB_EbfC"/>
    <property type="match status" value="1"/>
</dbReference>
<proteinExistence type="inferred from homology"/>
<dbReference type="RefSeq" id="WP_171112766.1">
    <property type="nucleotide sequence ID" value="NZ_CP053097.1"/>
</dbReference>
<dbReference type="KEGG" id="mmio:HLA92_01315"/>
<dbReference type="SUPFAM" id="SSF82607">
    <property type="entry name" value="YbaB-like"/>
    <property type="match status" value="1"/>
</dbReference>
<dbReference type="InterPro" id="IPR004401">
    <property type="entry name" value="YbaB/EbfC"/>
</dbReference>
<dbReference type="PANTHER" id="PTHR33449:SF1">
    <property type="entry name" value="NUCLEOID-ASSOCIATED PROTEIN YBAB"/>
    <property type="match status" value="1"/>
</dbReference>
<dbReference type="GO" id="GO:0005829">
    <property type="term" value="C:cytosol"/>
    <property type="evidence" value="ECO:0007669"/>
    <property type="project" value="TreeGrafter"/>
</dbReference>
<dbReference type="Pfam" id="PF02575">
    <property type="entry name" value="YbaB_DNA_bd"/>
    <property type="match status" value="1"/>
</dbReference>
<keyword evidence="1 2" id="KW-0238">DNA-binding</keyword>
<dbReference type="Proteomes" id="UP000502118">
    <property type="component" value="Chromosome"/>
</dbReference>
<comment type="similarity">
    <text evidence="2">Belongs to the YbaB/EbfC family.</text>
</comment>
<evidence type="ECO:0000256" key="3">
    <source>
        <dbReference type="SAM" id="Coils"/>
    </source>
</evidence>
<dbReference type="GO" id="GO:0043590">
    <property type="term" value="C:bacterial nucleoid"/>
    <property type="evidence" value="ECO:0007669"/>
    <property type="project" value="UniProtKB-UniRule"/>
</dbReference>
<evidence type="ECO:0000313" key="4">
    <source>
        <dbReference type="EMBL" id="QJR44072.1"/>
    </source>
</evidence>
<dbReference type="AlphaFoldDB" id="A0A6M4JG97"/>
<protein>
    <recommendedName>
        <fullName evidence="2">Nucleoid-associated protein HLA92_01315</fullName>
    </recommendedName>
</protein>
<evidence type="ECO:0000256" key="2">
    <source>
        <dbReference type="HAMAP-Rule" id="MF_00274"/>
    </source>
</evidence>
<reference evidence="4 5" key="1">
    <citation type="submission" date="2020-05" db="EMBL/GenBank/DDBJ databases">
        <title>Novel Mycoplasma species detected in Mirounga angustirostris (northern elephant seal) from the USA.</title>
        <authorList>
            <person name="Volokhov D.V."/>
        </authorList>
    </citation>
    <scope>NUCLEOTIDE SEQUENCE [LARGE SCALE GENOMIC DNA]</scope>
    <source>
        <strain evidence="4 5">Mirounga ES2806-NAS</strain>
    </source>
</reference>
<evidence type="ECO:0000256" key="1">
    <source>
        <dbReference type="ARBA" id="ARBA00023125"/>
    </source>
</evidence>
<dbReference type="PANTHER" id="PTHR33449">
    <property type="entry name" value="NUCLEOID-ASSOCIATED PROTEIN YBAB"/>
    <property type="match status" value="1"/>
</dbReference>
<dbReference type="PIRSF" id="PIRSF004555">
    <property type="entry name" value="UCP004555"/>
    <property type="match status" value="1"/>
</dbReference>
<sequence>MNIQEMLKQAKKMQNEMEIKEKEIAKKEFVVEKMGITLTVLGSRKLKSIKINNALIDPDDPETLEDLIIVAFNDAMETIDNAYDEITKSLPQGNLPF</sequence>
<dbReference type="Gene3D" id="3.30.1310.10">
    <property type="entry name" value="Nucleoid-associated protein YbaB-like domain"/>
    <property type="match status" value="1"/>
</dbReference>
<organism evidence="4 5">
    <name type="scientific">Mycoplasma miroungirhinis</name>
    <dbReference type="NCBI Taxonomy" id="754516"/>
    <lineage>
        <taxon>Bacteria</taxon>
        <taxon>Bacillati</taxon>
        <taxon>Mycoplasmatota</taxon>
        <taxon>Mollicutes</taxon>
        <taxon>Mycoplasmataceae</taxon>
        <taxon>Mycoplasma</taxon>
    </lineage>
</organism>
<dbReference type="NCBIfam" id="TIGR00103">
    <property type="entry name" value="DNA_YbaB_EbfC"/>
    <property type="match status" value="1"/>
</dbReference>
<feature type="coiled-coil region" evidence="3">
    <location>
        <begin position="3"/>
        <end position="30"/>
    </location>
</feature>
<comment type="subcellular location">
    <subcellularLocation>
        <location evidence="2">Cytoplasm</location>
        <location evidence="2">Nucleoid</location>
    </subcellularLocation>
</comment>
<keyword evidence="2" id="KW-0963">Cytoplasm</keyword>
<accession>A0A6M4JG97</accession>
<gene>
    <name evidence="4" type="ORF">HLA92_01315</name>
</gene>
<dbReference type="GO" id="GO:0003677">
    <property type="term" value="F:DNA binding"/>
    <property type="evidence" value="ECO:0007669"/>
    <property type="project" value="UniProtKB-UniRule"/>
</dbReference>
<comment type="function">
    <text evidence="2">Binds to DNA and alters its conformation. May be involved in regulation of gene expression, nucleoid organization and DNA protection.</text>
</comment>
<keyword evidence="5" id="KW-1185">Reference proteome</keyword>
<evidence type="ECO:0000313" key="5">
    <source>
        <dbReference type="Proteomes" id="UP000502118"/>
    </source>
</evidence>
<dbReference type="InterPro" id="IPR036894">
    <property type="entry name" value="YbaB-like_sf"/>
</dbReference>
<comment type="subunit">
    <text evidence="2">Homodimer.</text>
</comment>
<dbReference type="EMBL" id="CP053097">
    <property type="protein sequence ID" value="QJR44072.1"/>
    <property type="molecule type" value="Genomic_DNA"/>
</dbReference>
<name>A0A6M4JG97_9MOLU</name>
<keyword evidence="3" id="KW-0175">Coiled coil</keyword>